<keyword evidence="2" id="KW-0813">Transport</keyword>
<evidence type="ECO:0000256" key="3">
    <source>
        <dbReference type="ARBA" id="ARBA00022490"/>
    </source>
</evidence>
<dbReference type="InterPro" id="IPR051471">
    <property type="entry name" value="Bacterial_PTS_sugar_comp"/>
</dbReference>
<feature type="domain" description="PTS EIIA type-4" evidence="8">
    <location>
        <begin position="1"/>
        <end position="125"/>
    </location>
</feature>
<dbReference type="SUPFAM" id="SSF53062">
    <property type="entry name" value="PTS system fructose IIA component-like"/>
    <property type="match status" value="1"/>
</dbReference>
<dbReference type="InterPro" id="IPR004701">
    <property type="entry name" value="PTS_EIIA_man-typ"/>
</dbReference>
<keyword evidence="5" id="KW-0808">Transferase</keyword>
<dbReference type="EMBL" id="SMBT01000002">
    <property type="protein sequence ID" value="TCU89257.1"/>
    <property type="molecule type" value="Genomic_DNA"/>
</dbReference>
<dbReference type="AlphaFoldDB" id="A0A377Q5T4"/>
<evidence type="ECO:0000313" key="9">
    <source>
        <dbReference type="EMBL" id="STQ90626.1"/>
    </source>
</evidence>
<name>A0A377Q5T4_9NEIS</name>
<organism evidence="9 11">
    <name type="scientific">Iodobacter fluviatilis</name>
    <dbReference type="NCBI Taxonomy" id="537"/>
    <lineage>
        <taxon>Bacteria</taxon>
        <taxon>Pseudomonadati</taxon>
        <taxon>Pseudomonadota</taxon>
        <taxon>Betaproteobacteria</taxon>
        <taxon>Neisseriales</taxon>
        <taxon>Chitinibacteraceae</taxon>
        <taxon>Iodobacter</taxon>
    </lineage>
</organism>
<evidence type="ECO:0000256" key="2">
    <source>
        <dbReference type="ARBA" id="ARBA00022448"/>
    </source>
</evidence>
<evidence type="ECO:0000313" key="11">
    <source>
        <dbReference type="Proteomes" id="UP000255108"/>
    </source>
</evidence>
<dbReference type="InterPro" id="IPR033887">
    <property type="entry name" value="PTS_IIA_man"/>
</dbReference>
<evidence type="ECO:0000256" key="5">
    <source>
        <dbReference type="ARBA" id="ARBA00022679"/>
    </source>
</evidence>
<comment type="subcellular location">
    <subcellularLocation>
        <location evidence="1">Cytoplasm</location>
    </subcellularLocation>
</comment>
<dbReference type="OrthoDB" id="3183705at2"/>
<dbReference type="GO" id="GO:0009401">
    <property type="term" value="P:phosphoenolpyruvate-dependent sugar phosphotransferase system"/>
    <property type="evidence" value="ECO:0007669"/>
    <property type="project" value="UniProtKB-KW"/>
</dbReference>
<sequence>MIALILTGHGRIASGTYEAIVQVFGEQAQLIAVDFPEGNSTAVLDASLRQALTAVDQGAGVVFVCDLLGGSPFRIAATIAQERSNIEVVAGLNLQMFAEMLFERDEISDVAEFRQRLVTAGKSGVVSLAERLARKRAEPADAL</sequence>
<dbReference type="Proteomes" id="UP000255108">
    <property type="component" value="Unassembled WGS sequence"/>
</dbReference>
<dbReference type="PANTHER" id="PTHR33799:SF1">
    <property type="entry name" value="PTS SYSTEM MANNOSE-SPECIFIC EIIAB COMPONENT-RELATED"/>
    <property type="match status" value="1"/>
</dbReference>
<evidence type="ECO:0000256" key="1">
    <source>
        <dbReference type="ARBA" id="ARBA00004496"/>
    </source>
</evidence>
<reference evidence="9 11" key="1">
    <citation type="submission" date="2018-06" db="EMBL/GenBank/DDBJ databases">
        <authorList>
            <consortium name="Pathogen Informatics"/>
            <person name="Doyle S."/>
        </authorList>
    </citation>
    <scope>NUCLEOTIDE SEQUENCE [LARGE SCALE GENOMIC DNA]</scope>
    <source>
        <strain evidence="9 11">NCTC11159</strain>
    </source>
</reference>
<dbReference type="InterPro" id="IPR036662">
    <property type="entry name" value="PTS_EIIA_man-typ_sf"/>
</dbReference>
<dbReference type="RefSeq" id="WP_115226918.1">
    <property type="nucleotide sequence ID" value="NZ_CAWOLO010000002.1"/>
</dbReference>
<evidence type="ECO:0000313" key="10">
    <source>
        <dbReference type="EMBL" id="TCU89257.1"/>
    </source>
</evidence>
<dbReference type="NCBIfam" id="NF040761">
    <property type="entry name" value="AgaF"/>
    <property type="match status" value="1"/>
</dbReference>
<proteinExistence type="predicted"/>
<dbReference type="Pfam" id="PF03610">
    <property type="entry name" value="EIIA-man"/>
    <property type="match status" value="1"/>
</dbReference>
<evidence type="ECO:0000256" key="7">
    <source>
        <dbReference type="ARBA" id="ARBA00022777"/>
    </source>
</evidence>
<protein>
    <submittedName>
        <fullName evidence="9">EIIAB-Man</fullName>
    </submittedName>
    <submittedName>
        <fullName evidence="10">PTS system N-acetylgalactosamine-specific EIIA component (Man family)</fullName>
    </submittedName>
</protein>
<evidence type="ECO:0000259" key="8">
    <source>
        <dbReference type="PROSITE" id="PS51096"/>
    </source>
</evidence>
<evidence type="ECO:0000256" key="6">
    <source>
        <dbReference type="ARBA" id="ARBA00022683"/>
    </source>
</evidence>
<keyword evidence="6" id="KW-0598">Phosphotransferase system</keyword>
<dbReference type="GO" id="GO:0016020">
    <property type="term" value="C:membrane"/>
    <property type="evidence" value="ECO:0007669"/>
    <property type="project" value="InterPro"/>
</dbReference>
<dbReference type="GO" id="GO:0005737">
    <property type="term" value="C:cytoplasm"/>
    <property type="evidence" value="ECO:0007669"/>
    <property type="project" value="UniProtKB-SubCell"/>
</dbReference>
<dbReference type="PROSITE" id="PS51096">
    <property type="entry name" value="PTS_EIIA_TYPE_4"/>
    <property type="match status" value="1"/>
</dbReference>
<dbReference type="Gene3D" id="3.40.50.510">
    <property type="entry name" value="Phosphotransferase system, mannose-type IIA component"/>
    <property type="match status" value="1"/>
</dbReference>
<dbReference type="GO" id="GO:0016301">
    <property type="term" value="F:kinase activity"/>
    <property type="evidence" value="ECO:0007669"/>
    <property type="project" value="UniProtKB-KW"/>
</dbReference>
<dbReference type="CDD" id="cd00006">
    <property type="entry name" value="PTS_IIA_man"/>
    <property type="match status" value="1"/>
</dbReference>
<evidence type="ECO:0000313" key="12">
    <source>
        <dbReference type="Proteomes" id="UP000295794"/>
    </source>
</evidence>
<reference evidence="10 12" key="2">
    <citation type="submission" date="2019-03" db="EMBL/GenBank/DDBJ databases">
        <title>Genomic Encyclopedia of Type Strains, Phase IV (KMG-IV): sequencing the most valuable type-strain genomes for metagenomic binning, comparative biology and taxonomic classification.</title>
        <authorList>
            <person name="Goeker M."/>
        </authorList>
    </citation>
    <scope>NUCLEOTIDE SEQUENCE [LARGE SCALE GENOMIC DNA]</scope>
    <source>
        <strain evidence="10 12">DSM 3764</strain>
    </source>
</reference>
<gene>
    <name evidence="9" type="primary">manX_2</name>
    <name evidence="10" type="ORF">EV682_102169</name>
    <name evidence="9" type="ORF">NCTC11159_01693</name>
</gene>
<keyword evidence="7" id="KW-0418">Kinase</keyword>
<accession>A0A377Q5T4</accession>
<dbReference type="EMBL" id="UGHR01000001">
    <property type="protein sequence ID" value="STQ90626.1"/>
    <property type="molecule type" value="Genomic_DNA"/>
</dbReference>
<evidence type="ECO:0000256" key="4">
    <source>
        <dbReference type="ARBA" id="ARBA00022597"/>
    </source>
</evidence>
<keyword evidence="3" id="KW-0963">Cytoplasm</keyword>
<dbReference type="Proteomes" id="UP000295794">
    <property type="component" value="Unassembled WGS sequence"/>
</dbReference>
<keyword evidence="4" id="KW-0762">Sugar transport</keyword>
<keyword evidence="12" id="KW-1185">Reference proteome</keyword>
<dbReference type="PANTHER" id="PTHR33799">
    <property type="entry name" value="PTS PERMEASE-RELATED-RELATED"/>
    <property type="match status" value="1"/>
</dbReference>